<keyword evidence="1" id="KW-0472">Membrane</keyword>
<dbReference type="EMBL" id="CAJDYZ010010974">
    <property type="protein sequence ID" value="CAD1478724.1"/>
    <property type="molecule type" value="Genomic_DNA"/>
</dbReference>
<feature type="non-terminal residue" evidence="2">
    <location>
        <position position="1"/>
    </location>
</feature>
<reference evidence="2" key="1">
    <citation type="submission" date="2020-07" db="EMBL/GenBank/DDBJ databases">
        <authorList>
            <person name="Nazaruddin N."/>
        </authorList>
    </citation>
    <scope>NUCLEOTIDE SEQUENCE</scope>
</reference>
<dbReference type="OrthoDB" id="5970528at2759"/>
<keyword evidence="1" id="KW-1133">Transmembrane helix</keyword>
<evidence type="ECO:0000313" key="2">
    <source>
        <dbReference type="EMBL" id="CAD1478724.1"/>
    </source>
</evidence>
<keyword evidence="3" id="KW-1185">Reference proteome</keyword>
<feature type="transmembrane region" description="Helical" evidence="1">
    <location>
        <begin position="207"/>
        <end position="232"/>
    </location>
</feature>
<evidence type="ECO:0000313" key="3">
    <source>
        <dbReference type="Proteomes" id="UP000752696"/>
    </source>
</evidence>
<comment type="caution">
    <text evidence="2">The sequence shown here is derived from an EMBL/GenBank/DDBJ whole genome shotgun (WGS) entry which is preliminary data.</text>
</comment>
<dbReference type="Proteomes" id="UP000752696">
    <property type="component" value="Unassembled WGS sequence"/>
</dbReference>
<evidence type="ECO:0000256" key="1">
    <source>
        <dbReference type="SAM" id="Phobius"/>
    </source>
</evidence>
<dbReference type="AlphaFoldDB" id="A0A6V7HEN4"/>
<organism evidence="2 3">
    <name type="scientific">Heterotrigona itama</name>
    <dbReference type="NCBI Taxonomy" id="395501"/>
    <lineage>
        <taxon>Eukaryota</taxon>
        <taxon>Metazoa</taxon>
        <taxon>Ecdysozoa</taxon>
        <taxon>Arthropoda</taxon>
        <taxon>Hexapoda</taxon>
        <taxon>Insecta</taxon>
        <taxon>Pterygota</taxon>
        <taxon>Neoptera</taxon>
        <taxon>Endopterygota</taxon>
        <taxon>Hymenoptera</taxon>
        <taxon>Apocrita</taxon>
        <taxon>Aculeata</taxon>
        <taxon>Apoidea</taxon>
        <taxon>Anthophila</taxon>
        <taxon>Apidae</taxon>
        <taxon>Heterotrigona</taxon>
    </lineage>
</organism>
<protein>
    <submittedName>
        <fullName evidence="2">Uncharacterized protein</fullName>
    </submittedName>
</protein>
<accession>A0A6V7HEN4</accession>
<proteinExistence type="predicted"/>
<sequence length="354" mass="39284">CELNDPAIYKSHQFIFKGYCISCTCLPTPCSTPTDSAKPRITTKQNAITITVSVIAIPTREISGVTRPTGGSAFKRNPENQLISGKTRPIDGQLNVIHKLLWKISDSPLNILMRHVTFDKTVASLLPIKQRCSVGVGTKDSPLTPTVIQGMIMFDNNVADITTSSTMSPINCTTVVYTFPEEDRVVVGYINEWINAYSFISKNQEKFYLYIIVSVTAGILIFLGLVIGRLLVSRHRAKRDAKFHANNEALPNGFTDDISEIDADIDLTTPVPVPMQDTRLPETQLAERLHGDRYYAETRIPMSPTTMHPAPGHYPGNTGVRVDLGNHMVGTDSLHTILRPENPRSMNTKSYYYG</sequence>
<name>A0A6V7HEN4_9HYME</name>
<gene>
    <name evidence="2" type="ORF">MHI_LOCUS822206</name>
</gene>
<keyword evidence="1" id="KW-0812">Transmembrane</keyword>